<evidence type="ECO:0000256" key="1">
    <source>
        <dbReference type="SAM" id="MobiDB-lite"/>
    </source>
</evidence>
<name>A0A914UUC1_9BILA</name>
<protein>
    <submittedName>
        <fullName evidence="3">Uncharacterized protein</fullName>
    </submittedName>
</protein>
<feature type="compositionally biased region" description="Polar residues" evidence="1">
    <location>
        <begin position="1"/>
        <end position="10"/>
    </location>
</feature>
<sequence>MSQEVSTTGRTGRFSRINPERPERHNGYPVDNSTYSPSAFPENMTTTIAATTTTLGTSSTTLVRFVENRTFSCALVILNQANVNYVNRLSDAYLLASKDITNILTTVFKTSNLAASFSTIQLESITNQ</sequence>
<evidence type="ECO:0000313" key="3">
    <source>
        <dbReference type="WBParaSite" id="PSAMB.scaffold121size75511.g2305.t1"/>
    </source>
</evidence>
<feature type="region of interest" description="Disordered" evidence="1">
    <location>
        <begin position="1"/>
        <end position="41"/>
    </location>
</feature>
<keyword evidence="2" id="KW-1185">Reference proteome</keyword>
<dbReference type="Proteomes" id="UP000887566">
    <property type="component" value="Unplaced"/>
</dbReference>
<reference evidence="3" key="1">
    <citation type="submission" date="2022-11" db="UniProtKB">
        <authorList>
            <consortium name="WormBaseParasite"/>
        </authorList>
    </citation>
    <scope>IDENTIFICATION</scope>
</reference>
<proteinExistence type="predicted"/>
<organism evidence="2 3">
    <name type="scientific">Plectus sambesii</name>
    <dbReference type="NCBI Taxonomy" id="2011161"/>
    <lineage>
        <taxon>Eukaryota</taxon>
        <taxon>Metazoa</taxon>
        <taxon>Ecdysozoa</taxon>
        <taxon>Nematoda</taxon>
        <taxon>Chromadorea</taxon>
        <taxon>Plectida</taxon>
        <taxon>Plectina</taxon>
        <taxon>Plectoidea</taxon>
        <taxon>Plectidae</taxon>
        <taxon>Plectus</taxon>
    </lineage>
</organism>
<evidence type="ECO:0000313" key="2">
    <source>
        <dbReference type="Proteomes" id="UP000887566"/>
    </source>
</evidence>
<dbReference type="AlphaFoldDB" id="A0A914UUC1"/>
<dbReference type="WBParaSite" id="PSAMB.scaffold121size75511.g2305.t1">
    <property type="protein sequence ID" value="PSAMB.scaffold121size75511.g2305.t1"/>
    <property type="gene ID" value="PSAMB.scaffold121size75511.g2305"/>
</dbReference>
<accession>A0A914UUC1</accession>